<organism evidence="2 3">
    <name type="scientific">Eleusine coracana subsp. coracana</name>
    <dbReference type="NCBI Taxonomy" id="191504"/>
    <lineage>
        <taxon>Eukaryota</taxon>
        <taxon>Viridiplantae</taxon>
        <taxon>Streptophyta</taxon>
        <taxon>Embryophyta</taxon>
        <taxon>Tracheophyta</taxon>
        <taxon>Spermatophyta</taxon>
        <taxon>Magnoliopsida</taxon>
        <taxon>Liliopsida</taxon>
        <taxon>Poales</taxon>
        <taxon>Poaceae</taxon>
        <taxon>PACMAD clade</taxon>
        <taxon>Chloridoideae</taxon>
        <taxon>Cynodonteae</taxon>
        <taxon>Eleusininae</taxon>
        <taxon>Eleusine</taxon>
    </lineage>
</organism>
<comment type="subcellular location">
    <subcellularLocation>
        <location evidence="1">Nucleus</location>
    </subcellularLocation>
</comment>
<reference evidence="2" key="1">
    <citation type="journal article" date="2018" name="DNA Res.">
        <title>Multiple hybrid de novo genome assembly of finger millet, an orphan allotetraploid crop.</title>
        <authorList>
            <person name="Hatakeyama M."/>
            <person name="Aluri S."/>
            <person name="Balachadran M.T."/>
            <person name="Sivarajan S.R."/>
            <person name="Patrignani A."/>
            <person name="Gruter S."/>
            <person name="Poveda L."/>
            <person name="Shimizu-Inatsugi R."/>
            <person name="Baeten J."/>
            <person name="Francoijs K.J."/>
            <person name="Nataraja K.N."/>
            <person name="Reddy Y.A.N."/>
            <person name="Phadnis S."/>
            <person name="Ravikumar R.L."/>
            <person name="Schlapbach R."/>
            <person name="Sreeman S.M."/>
            <person name="Shimizu K.K."/>
        </authorList>
    </citation>
    <scope>NUCLEOTIDE SEQUENCE</scope>
</reference>
<dbReference type="InterPro" id="IPR023393">
    <property type="entry name" value="START-like_dom_sf"/>
</dbReference>
<gene>
    <name evidence="2" type="primary">gb03435</name>
    <name evidence="2" type="ORF">PR202_gb03435</name>
</gene>
<protein>
    <submittedName>
        <fullName evidence="2">Uncharacterized protein</fullName>
    </submittedName>
</protein>
<evidence type="ECO:0000256" key="1">
    <source>
        <dbReference type="ARBA" id="ARBA00004123"/>
    </source>
</evidence>
<accession>A0AAV5E1T3</accession>
<dbReference type="Gene3D" id="3.30.530.20">
    <property type="match status" value="1"/>
</dbReference>
<dbReference type="Proteomes" id="UP001054889">
    <property type="component" value="Unassembled WGS sequence"/>
</dbReference>
<dbReference type="GO" id="GO:0005634">
    <property type="term" value="C:nucleus"/>
    <property type="evidence" value="ECO:0007669"/>
    <property type="project" value="UniProtKB-SubCell"/>
</dbReference>
<dbReference type="SUPFAM" id="SSF55961">
    <property type="entry name" value="Bet v1-like"/>
    <property type="match status" value="1"/>
</dbReference>
<dbReference type="AlphaFoldDB" id="A0AAV5E1T3"/>
<sequence>MEDLQGEVHLNIPAHKAWEMFTNNETVAKINPEMLASAEYLKGDGSLRSLRILRLGPALHHFVKEYVQKIKKIESGRHLSYEVCCSYKTQHTHYELC</sequence>
<name>A0AAV5E1T3_ELECO</name>
<proteinExistence type="predicted"/>
<reference evidence="2" key="2">
    <citation type="submission" date="2021-12" db="EMBL/GenBank/DDBJ databases">
        <title>Resequencing data analysis of finger millet.</title>
        <authorList>
            <person name="Hatakeyama M."/>
            <person name="Aluri S."/>
            <person name="Balachadran M.T."/>
            <person name="Sivarajan S.R."/>
            <person name="Poveda L."/>
            <person name="Shimizu-Inatsugi R."/>
            <person name="Schlapbach R."/>
            <person name="Sreeman S.M."/>
            <person name="Shimizu K.K."/>
        </authorList>
    </citation>
    <scope>NUCLEOTIDE SEQUENCE</scope>
</reference>
<evidence type="ECO:0000313" key="2">
    <source>
        <dbReference type="EMBL" id="GJN16446.1"/>
    </source>
</evidence>
<keyword evidence="3" id="KW-1185">Reference proteome</keyword>
<comment type="caution">
    <text evidence="2">The sequence shown here is derived from an EMBL/GenBank/DDBJ whole genome shotgun (WGS) entry which is preliminary data.</text>
</comment>
<evidence type="ECO:0000313" key="3">
    <source>
        <dbReference type="Proteomes" id="UP001054889"/>
    </source>
</evidence>
<dbReference type="EMBL" id="BQKI01000072">
    <property type="protein sequence ID" value="GJN16446.1"/>
    <property type="molecule type" value="Genomic_DNA"/>
</dbReference>